<dbReference type="SUPFAM" id="SSF54862">
    <property type="entry name" value="4Fe-4S ferredoxins"/>
    <property type="match status" value="1"/>
</dbReference>
<evidence type="ECO:0000259" key="15">
    <source>
        <dbReference type="PROSITE" id="PS51379"/>
    </source>
</evidence>
<reference evidence="16" key="1">
    <citation type="journal article" date="2015" name="Proc. Natl. Acad. Sci. U.S.A.">
        <title>Networks of energetic and metabolic interactions define dynamics in microbial communities.</title>
        <authorList>
            <person name="Embree M."/>
            <person name="Liu J.K."/>
            <person name="Al-Bassam M.M."/>
            <person name="Zengler K."/>
        </authorList>
    </citation>
    <scope>NUCLEOTIDE SEQUENCE</scope>
</reference>
<keyword evidence="12" id="KW-0411">Iron-sulfur</keyword>
<dbReference type="PROSITE" id="PS51379">
    <property type="entry name" value="4FE4S_FER_2"/>
    <property type="match status" value="1"/>
</dbReference>
<evidence type="ECO:0000256" key="12">
    <source>
        <dbReference type="ARBA" id="ARBA00023014"/>
    </source>
</evidence>
<evidence type="ECO:0000313" key="16">
    <source>
        <dbReference type="EMBL" id="KUG22637.1"/>
    </source>
</evidence>
<dbReference type="InterPro" id="IPR017896">
    <property type="entry name" value="4Fe4S_Fe-S-bd"/>
</dbReference>
<comment type="caution">
    <text evidence="16">The sequence shown here is derived from an EMBL/GenBank/DDBJ whole genome shotgun (WGS) entry which is preliminary data.</text>
</comment>
<comment type="catalytic activity">
    <reaction evidence="14">
        <text>indole-3-pyruvate + 2 oxidized [2Fe-2S]-[ferredoxin] + CoA = (indol-3-yl)acetyl-CoA + 2 reduced [2Fe-2S]-[ferredoxin] + CO2 + H(+)</text>
        <dbReference type="Rhea" id="RHEA:12645"/>
        <dbReference type="Rhea" id="RHEA-COMP:10000"/>
        <dbReference type="Rhea" id="RHEA-COMP:10001"/>
        <dbReference type="ChEBI" id="CHEBI:15378"/>
        <dbReference type="ChEBI" id="CHEBI:16526"/>
        <dbReference type="ChEBI" id="CHEBI:17640"/>
        <dbReference type="ChEBI" id="CHEBI:33737"/>
        <dbReference type="ChEBI" id="CHEBI:33738"/>
        <dbReference type="ChEBI" id="CHEBI:57271"/>
        <dbReference type="ChEBI" id="CHEBI:57287"/>
        <dbReference type="EC" id="1.2.7.8"/>
    </reaction>
</comment>
<dbReference type="Gene3D" id="3.40.50.970">
    <property type="match status" value="2"/>
</dbReference>
<dbReference type="InterPro" id="IPR017900">
    <property type="entry name" value="4Fe4S_Fe_S_CS"/>
</dbReference>
<keyword evidence="8" id="KW-0479">Metal-binding</keyword>
<dbReference type="EC" id="1.2.7.8" evidence="4"/>
<dbReference type="GO" id="GO:0051539">
    <property type="term" value="F:4 iron, 4 sulfur cluster binding"/>
    <property type="evidence" value="ECO:0007669"/>
    <property type="project" value="UniProtKB-KW"/>
</dbReference>
<keyword evidence="10 16" id="KW-0560">Oxidoreductase</keyword>
<dbReference type="InterPro" id="IPR009014">
    <property type="entry name" value="Transketo_C/PFOR_II"/>
</dbReference>
<gene>
    <name evidence="16" type="ORF">ASZ90_007588</name>
</gene>
<dbReference type="InterPro" id="IPR017721">
    <property type="entry name" value="IorA"/>
</dbReference>
<accession>A0A0W8FNY3</accession>
<proteinExistence type="predicted"/>
<evidence type="ECO:0000256" key="3">
    <source>
        <dbReference type="ARBA" id="ARBA00011238"/>
    </source>
</evidence>
<evidence type="ECO:0000256" key="5">
    <source>
        <dbReference type="ARBA" id="ARBA00017710"/>
    </source>
</evidence>
<comment type="function">
    <text evidence="2">Catalyzes the ferredoxin-dependent oxidative decarboxylation of arylpyruvates.</text>
</comment>
<comment type="subunit">
    <text evidence="3">Heterodimer of the IorA and IorB subunits.</text>
</comment>
<evidence type="ECO:0000256" key="2">
    <source>
        <dbReference type="ARBA" id="ARBA00002995"/>
    </source>
</evidence>
<dbReference type="CDD" id="cd07034">
    <property type="entry name" value="TPP_PYR_PFOR_IOR-alpha_like"/>
    <property type="match status" value="1"/>
</dbReference>
<feature type="domain" description="4Fe-4S ferredoxin-type" evidence="15">
    <location>
        <begin position="616"/>
        <end position="645"/>
    </location>
</feature>
<dbReference type="GO" id="GO:0043805">
    <property type="term" value="F:indolepyruvate ferredoxin oxidoreductase activity"/>
    <property type="evidence" value="ECO:0007669"/>
    <property type="project" value="UniProtKB-EC"/>
</dbReference>
<dbReference type="PANTHER" id="PTHR43710:SF7">
    <property type="entry name" value="INDOLEPYRUVATE OXIDOREDUCTASE SUBUNIT IORA"/>
    <property type="match status" value="1"/>
</dbReference>
<evidence type="ECO:0000256" key="6">
    <source>
        <dbReference type="ARBA" id="ARBA00022448"/>
    </source>
</evidence>
<evidence type="ECO:0000256" key="13">
    <source>
        <dbReference type="ARBA" id="ARBA00030514"/>
    </source>
</evidence>
<dbReference type="Gene3D" id="3.30.70.20">
    <property type="match status" value="1"/>
</dbReference>
<keyword evidence="6" id="KW-0813">Transport</keyword>
<evidence type="ECO:0000256" key="4">
    <source>
        <dbReference type="ARBA" id="ARBA00012812"/>
    </source>
</evidence>
<dbReference type="GO" id="GO:0046872">
    <property type="term" value="F:metal ion binding"/>
    <property type="evidence" value="ECO:0007669"/>
    <property type="project" value="UniProtKB-KW"/>
</dbReference>
<dbReference type="Gene3D" id="3.40.50.920">
    <property type="match status" value="1"/>
</dbReference>
<evidence type="ECO:0000256" key="11">
    <source>
        <dbReference type="ARBA" id="ARBA00023004"/>
    </source>
</evidence>
<dbReference type="PANTHER" id="PTHR43710">
    <property type="entry name" value="2-HYDROXYACYL-COA LYASE"/>
    <property type="match status" value="1"/>
</dbReference>
<dbReference type="AlphaFoldDB" id="A0A0W8FNY3"/>
<evidence type="ECO:0000256" key="1">
    <source>
        <dbReference type="ARBA" id="ARBA00001966"/>
    </source>
</evidence>
<dbReference type="CDD" id="cd02008">
    <property type="entry name" value="TPP_IOR_alpha"/>
    <property type="match status" value="1"/>
</dbReference>
<dbReference type="SUPFAM" id="SSF52922">
    <property type="entry name" value="TK C-terminal domain-like"/>
    <property type="match status" value="1"/>
</dbReference>
<comment type="cofactor">
    <cofactor evidence="1">
        <name>[4Fe-4S] cluster</name>
        <dbReference type="ChEBI" id="CHEBI:49883"/>
    </cofactor>
</comment>
<name>A0A0W8FNY3_9ZZZZ</name>
<organism evidence="16">
    <name type="scientific">hydrocarbon metagenome</name>
    <dbReference type="NCBI Taxonomy" id="938273"/>
    <lineage>
        <taxon>unclassified sequences</taxon>
        <taxon>metagenomes</taxon>
        <taxon>ecological metagenomes</taxon>
    </lineage>
</organism>
<evidence type="ECO:0000256" key="9">
    <source>
        <dbReference type="ARBA" id="ARBA00022982"/>
    </source>
</evidence>
<protein>
    <recommendedName>
        <fullName evidence="5">Indolepyruvate oxidoreductase subunit IorA</fullName>
        <ecNumber evidence="4">1.2.7.8</ecNumber>
    </recommendedName>
    <alternativeName>
        <fullName evidence="13">Indolepyruvate ferredoxin oxidoreductase subunit alpha</fullName>
    </alternativeName>
</protein>
<dbReference type="EMBL" id="LNQE01000949">
    <property type="protein sequence ID" value="KUG22637.1"/>
    <property type="molecule type" value="Genomic_DNA"/>
</dbReference>
<dbReference type="FunFam" id="3.40.50.970:FF:000039">
    <property type="entry name" value="Indolepyruvate oxidoreductase subunit IorA"/>
    <property type="match status" value="1"/>
</dbReference>
<evidence type="ECO:0000256" key="14">
    <source>
        <dbReference type="ARBA" id="ARBA00048332"/>
    </source>
</evidence>
<dbReference type="InterPro" id="IPR045025">
    <property type="entry name" value="HACL1-like"/>
</dbReference>
<dbReference type="PROSITE" id="PS00198">
    <property type="entry name" value="4FE4S_FER_1"/>
    <property type="match status" value="1"/>
</dbReference>
<keyword evidence="11" id="KW-0408">Iron</keyword>
<dbReference type="Pfam" id="PF01855">
    <property type="entry name" value="POR_N"/>
    <property type="match status" value="1"/>
</dbReference>
<keyword evidence="9" id="KW-0249">Electron transport</keyword>
<dbReference type="InterPro" id="IPR011766">
    <property type="entry name" value="TPP_enzyme_TPP-bd"/>
</dbReference>
<dbReference type="InterPro" id="IPR029061">
    <property type="entry name" value="THDP-binding"/>
</dbReference>
<dbReference type="PIRSF" id="PIRSF006439">
    <property type="entry name" value="Indolepyruvate_ferr_oxidored"/>
    <property type="match status" value="1"/>
</dbReference>
<dbReference type="InterPro" id="IPR002880">
    <property type="entry name" value="Pyrv_Fd/Flavodoxin_OxRdtase_N"/>
</dbReference>
<evidence type="ECO:0000256" key="8">
    <source>
        <dbReference type="ARBA" id="ARBA00022723"/>
    </source>
</evidence>
<evidence type="ECO:0000256" key="7">
    <source>
        <dbReference type="ARBA" id="ARBA00022485"/>
    </source>
</evidence>
<dbReference type="Pfam" id="PF02775">
    <property type="entry name" value="TPP_enzyme_C"/>
    <property type="match status" value="1"/>
</dbReference>
<sequence length="647" mass="70243">MMNKLLSPAKTEVLFMGNEAIARGALEAGVSVATGYPGTPSSEVIENLAAVARERNIYAEWSTNEKVALEVAAAASFAGLRSICVMKQNGVNVASDFLLHLSSSGTRGGIVLVECEDPGALSSVNEGESRYFSRMLEVPLLEPATIQEAKDLTKWAFELSEKIRNIVILRSVTRMSHASSNVICGKLPAKFRTALFISDGPFMDPLRGPVVSTPVVIKHGLQQKKLETATELFEDSPFNSYYGPKHPELLIITSSACFLYSREAIEMLGLQKRVGILKLSCTWPLPVKLLKKYLRLTDKIMVVEEVLPFLEENVKVAAVGMLKDIGGKTFYGKMDKTFPSIGELNPEFVATALGKIMKVKPKILPAAYLKEIEKVALKIAPREQTFCPGCPHRASFWNINTALKLDGREGIVCGDIGCYAMASLWPAIGFHTVRTLHSMGSGTGLASGFAKLEAFGLDKPVMAVCGDSTFYHAVIPALINARHNKADITFIVMDNSGTAMTGFQPHPGINESAIGEPLPSIEIAAICEAIGAKVAVSDPFDLEATSKILTYFMAERGSLKVLILKQICALSPEKKGKKQYQMKVNEELCLGESCGCNRLCTRIFRCPALTWDRAKKKAVVDEVICAGCGVCYSICPQKAITRTEAAV</sequence>
<keyword evidence="16" id="KW-0670">Pyruvate</keyword>
<evidence type="ECO:0000256" key="10">
    <source>
        <dbReference type="ARBA" id="ARBA00023002"/>
    </source>
</evidence>
<keyword evidence="7" id="KW-0004">4Fe-4S</keyword>
<dbReference type="SUPFAM" id="SSF52518">
    <property type="entry name" value="Thiamin diphosphate-binding fold (THDP-binding)"/>
    <property type="match status" value="2"/>
</dbReference>
<dbReference type="GO" id="GO:0030976">
    <property type="term" value="F:thiamine pyrophosphate binding"/>
    <property type="evidence" value="ECO:0007669"/>
    <property type="project" value="InterPro"/>
</dbReference>